<dbReference type="AlphaFoldDB" id="S8E2Y9"/>
<reference evidence="6 7" key="1">
    <citation type="journal article" date="2012" name="Science">
        <title>The Paleozoic origin of enzymatic lignin decomposition reconstructed from 31 fungal genomes.</title>
        <authorList>
            <person name="Floudas D."/>
            <person name="Binder M."/>
            <person name="Riley R."/>
            <person name="Barry K."/>
            <person name="Blanchette R.A."/>
            <person name="Henrissat B."/>
            <person name="Martinez A.T."/>
            <person name="Otillar R."/>
            <person name="Spatafora J.W."/>
            <person name="Yadav J.S."/>
            <person name="Aerts A."/>
            <person name="Benoit I."/>
            <person name="Boyd A."/>
            <person name="Carlson A."/>
            <person name="Copeland A."/>
            <person name="Coutinho P.M."/>
            <person name="de Vries R.P."/>
            <person name="Ferreira P."/>
            <person name="Findley K."/>
            <person name="Foster B."/>
            <person name="Gaskell J."/>
            <person name="Glotzer D."/>
            <person name="Gorecki P."/>
            <person name="Heitman J."/>
            <person name="Hesse C."/>
            <person name="Hori C."/>
            <person name="Igarashi K."/>
            <person name="Jurgens J.A."/>
            <person name="Kallen N."/>
            <person name="Kersten P."/>
            <person name="Kohler A."/>
            <person name="Kuees U."/>
            <person name="Kumar T.K.A."/>
            <person name="Kuo A."/>
            <person name="LaButti K."/>
            <person name="Larrondo L.F."/>
            <person name="Lindquist E."/>
            <person name="Ling A."/>
            <person name="Lombard V."/>
            <person name="Lucas S."/>
            <person name="Lundell T."/>
            <person name="Martin R."/>
            <person name="McLaughlin D.J."/>
            <person name="Morgenstern I."/>
            <person name="Morin E."/>
            <person name="Murat C."/>
            <person name="Nagy L.G."/>
            <person name="Nolan M."/>
            <person name="Ohm R.A."/>
            <person name="Patyshakuliyeva A."/>
            <person name="Rokas A."/>
            <person name="Ruiz-Duenas F.J."/>
            <person name="Sabat G."/>
            <person name="Salamov A."/>
            <person name="Samejima M."/>
            <person name="Schmutz J."/>
            <person name="Slot J.C."/>
            <person name="St John F."/>
            <person name="Stenlid J."/>
            <person name="Sun H."/>
            <person name="Sun S."/>
            <person name="Syed K."/>
            <person name="Tsang A."/>
            <person name="Wiebenga A."/>
            <person name="Young D."/>
            <person name="Pisabarro A."/>
            <person name="Eastwood D.C."/>
            <person name="Martin F."/>
            <person name="Cullen D."/>
            <person name="Grigoriev I.V."/>
            <person name="Hibbett D.S."/>
        </authorList>
    </citation>
    <scope>NUCLEOTIDE SEQUENCE</scope>
    <source>
        <strain evidence="7">FP-58527</strain>
    </source>
</reference>
<evidence type="ECO:0000256" key="3">
    <source>
        <dbReference type="RuleBase" id="RU000454"/>
    </source>
</evidence>
<keyword evidence="2 3" id="KW-0064">Aspartyl protease</keyword>
<name>S8E2Y9_FOMSC</name>
<dbReference type="STRING" id="743788.S8E2Y9"/>
<dbReference type="Proteomes" id="UP000015241">
    <property type="component" value="Unassembled WGS sequence"/>
</dbReference>
<keyword evidence="4" id="KW-0472">Membrane</keyword>
<dbReference type="PROSITE" id="PS51767">
    <property type="entry name" value="PEPTIDASE_A1"/>
    <property type="match status" value="1"/>
</dbReference>
<evidence type="ECO:0000256" key="2">
    <source>
        <dbReference type="ARBA" id="ARBA00022750"/>
    </source>
</evidence>
<dbReference type="EMBL" id="KE504173">
    <property type="protein sequence ID" value="EPS97738.1"/>
    <property type="molecule type" value="Genomic_DNA"/>
</dbReference>
<dbReference type="InterPro" id="IPR001969">
    <property type="entry name" value="Aspartic_peptidase_AS"/>
</dbReference>
<feature type="domain" description="Peptidase A1" evidence="5">
    <location>
        <begin position="13"/>
        <end position="336"/>
    </location>
</feature>
<dbReference type="PRINTS" id="PR00792">
    <property type="entry name" value="PEPSIN"/>
</dbReference>
<gene>
    <name evidence="6" type="ORF">FOMPIDRAFT_158263</name>
</gene>
<feature type="transmembrane region" description="Helical" evidence="4">
    <location>
        <begin position="399"/>
        <end position="422"/>
    </location>
</feature>
<dbReference type="InterPro" id="IPR001461">
    <property type="entry name" value="Aspartic_peptidase_A1"/>
</dbReference>
<proteinExistence type="inferred from homology"/>
<dbReference type="HOGENOM" id="CLU_013253_8_0_1"/>
<dbReference type="PROSITE" id="PS00141">
    <property type="entry name" value="ASP_PROTEASE"/>
    <property type="match status" value="1"/>
</dbReference>
<sequence length="459" mass="49467">MEGDLQDQSDVRYYTNVSLGGQQFSVLVDTGSSDLWVAGNVPGAEGTGKTASVDYAIGAASGSIMTANMDFDEYSVQDQAFISVAVDSDHPVNQGVLGLGPNGASNIYDQFNNDAGDTPLNRIFESNMSTPNFLTILLGRSDDTDHPYPGDITVGDVLTGYENITSQPRLPIVQDQDASGQHWQTLLDKDGIIGPDGQAIPVQSVVQGLQQLVVVFDTGFSLPQVPSNVADAIYSRVPGASFVNVPAASGMVWTLPCDVELNVTFKFGGVSYPVNPLDTNLGSMNIKGPDGNEICVGSFQPITTASSSRFDMILGMAFLRNAYLLVDLGDYVHGSPSSTADPYMQLLSLTNPAEAHKDFVDIRLGGVDNTSAFHLLPAMNTSNWATSPNESTDQKIKPYVPYIIAGSVAVFILLIVAASACCGSRKRRRYRRLHEPAPVGLPVYEQLPFPRYQRPHRRY</sequence>
<dbReference type="InterPro" id="IPR034164">
    <property type="entry name" value="Pepsin-like_dom"/>
</dbReference>
<protein>
    <recommendedName>
        <fullName evidence="5">Peptidase A1 domain-containing protein</fullName>
    </recommendedName>
</protein>
<dbReference type="Gene3D" id="2.40.70.10">
    <property type="entry name" value="Acid Proteases"/>
    <property type="match status" value="2"/>
</dbReference>
<keyword evidence="4" id="KW-1133">Transmembrane helix</keyword>
<keyword evidence="4" id="KW-0812">Transmembrane</keyword>
<evidence type="ECO:0000313" key="7">
    <source>
        <dbReference type="Proteomes" id="UP000015241"/>
    </source>
</evidence>
<dbReference type="InterPro" id="IPR021109">
    <property type="entry name" value="Peptidase_aspartic_dom_sf"/>
</dbReference>
<dbReference type="InterPro" id="IPR033121">
    <property type="entry name" value="PEPTIDASE_A1"/>
</dbReference>
<comment type="similarity">
    <text evidence="1 3">Belongs to the peptidase A1 family.</text>
</comment>
<keyword evidence="3" id="KW-0645">Protease</keyword>
<keyword evidence="7" id="KW-1185">Reference proteome</keyword>
<dbReference type="Pfam" id="PF00026">
    <property type="entry name" value="Asp"/>
    <property type="match status" value="2"/>
</dbReference>
<dbReference type="GO" id="GO:0004190">
    <property type="term" value="F:aspartic-type endopeptidase activity"/>
    <property type="evidence" value="ECO:0007669"/>
    <property type="project" value="UniProtKB-KW"/>
</dbReference>
<evidence type="ECO:0000313" key="6">
    <source>
        <dbReference type="EMBL" id="EPS97738.1"/>
    </source>
</evidence>
<keyword evidence="3" id="KW-0378">Hydrolase</keyword>
<dbReference type="InParanoid" id="S8E2Y9"/>
<evidence type="ECO:0000259" key="5">
    <source>
        <dbReference type="PROSITE" id="PS51767"/>
    </source>
</evidence>
<dbReference type="GO" id="GO:0006508">
    <property type="term" value="P:proteolysis"/>
    <property type="evidence" value="ECO:0007669"/>
    <property type="project" value="UniProtKB-KW"/>
</dbReference>
<evidence type="ECO:0000256" key="4">
    <source>
        <dbReference type="SAM" id="Phobius"/>
    </source>
</evidence>
<organism evidence="6 7">
    <name type="scientific">Fomitopsis schrenkii</name>
    <name type="common">Brown rot fungus</name>
    <dbReference type="NCBI Taxonomy" id="2126942"/>
    <lineage>
        <taxon>Eukaryota</taxon>
        <taxon>Fungi</taxon>
        <taxon>Dikarya</taxon>
        <taxon>Basidiomycota</taxon>
        <taxon>Agaricomycotina</taxon>
        <taxon>Agaricomycetes</taxon>
        <taxon>Polyporales</taxon>
        <taxon>Fomitopsis</taxon>
    </lineage>
</organism>
<dbReference type="CDD" id="cd05471">
    <property type="entry name" value="pepsin_like"/>
    <property type="match status" value="1"/>
</dbReference>
<dbReference type="PANTHER" id="PTHR47966">
    <property type="entry name" value="BETA-SITE APP-CLEAVING ENZYME, ISOFORM A-RELATED"/>
    <property type="match status" value="1"/>
</dbReference>
<evidence type="ECO:0000256" key="1">
    <source>
        <dbReference type="ARBA" id="ARBA00007447"/>
    </source>
</evidence>
<dbReference type="OrthoDB" id="15189at2759"/>
<dbReference type="eggNOG" id="KOG1339">
    <property type="taxonomic scope" value="Eukaryota"/>
</dbReference>
<dbReference type="PANTHER" id="PTHR47966:SF73">
    <property type="entry name" value="PEPTIDASE A1 DOMAIN-CONTAINING PROTEIN"/>
    <property type="match status" value="1"/>
</dbReference>
<dbReference type="SUPFAM" id="SSF50630">
    <property type="entry name" value="Acid proteases"/>
    <property type="match status" value="1"/>
</dbReference>
<accession>S8E2Y9</accession>